<dbReference type="Proteomes" id="UP000254116">
    <property type="component" value="Unassembled WGS sequence"/>
</dbReference>
<gene>
    <name evidence="1" type="primary">hrtA_3</name>
    <name evidence="1" type="ORF">NCTC10702_03696</name>
</gene>
<proteinExistence type="predicted"/>
<dbReference type="EMBL" id="UHBY01000003">
    <property type="protein sequence ID" value="SUL37681.1"/>
    <property type="molecule type" value="Genomic_DNA"/>
</dbReference>
<reference evidence="1 2" key="1">
    <citation type="submission" date="2018-06" db="EMBL/GenBank/DDBJ databases">
        <authorList>
            <consortium name="Pathogen Informatics"/>
            <person name="Doyle S."/>
        </authorList>
    </citation>
    <scope>NUCLEOTIDE SEQUENCE [LARGE SCALE GENOMIC DNA]</scope>
    <source>
        <strain evidence="1 2">NCTC10702</strain>
    </source>
</reference>
<accession>A0A380ELJ3</accession>
<name>A0A380ELJ3_STAAU</name>
<sequence>MALVVEDIVKNFGEGLSETKVLKVLILKWNKGNLSF</sequence>
<evidence type="ECO:0000313" key="2">
    <source>
        <dbReference type="Proteomes" id="UP000254116"/>
    </source>
</evidence>
<organism evidence="1 2">
    <name type="scientific">Staphylococcus aureus</name>
    <dbReference type="NCBI Taxonomy" id="1280"/>
    <lineage>
        <taxon>Bacteria</taxon>
        <taxon>Bacillati</taxon>
        <taxon>Bacillota</taxon>
        <taxon>Bacilli</taxon>
        <taxon>Bacillales</taxon>
        <taxon>Staphylococcaceae</taxon>
        <taxon>Staphylococcus</taxon>
    </lineage>
</organism>
<evidence type="ECO:0000313" key="1">
    <source>
        <dbReference type="EMBL" id="SUL37681.1"/>
    </source>
</evidence>
<protein>
    <submittedName>
        <fullName evidence="1">Heme efflux system ATPase HrtA</fullName>
    </submittedName>
</protein>
<dbReference type="AlphaFoldDB" id="A0A380ELJ3"/>